<evidence type="ECO:0000313" key="4">
    <source>
        <dbReference type="EMBL" id="WSA32577.1"/>
    </source>
</evidence>
<dbReference type="EMBL" id="FMIC01000002">
    <property type="protein sequence ID" value="SCL73443.1"/>
    <property type="molecule type" value="Genomic_DNA"/>
</dbReference>
<reference evidence="4 6" key="2">
    <citation type="submission" date="2022-10" db="EMBL/GenBank/DDBJ databases">
        <title>The complete genomes of actinobacterial strains from the NBC collection.</title>
        <authorList>
            <person name="Joergensen T.S."/>
            <person name="Alvarez Arevalo M."/>
            <person name="Sterndorff E.B."/>
            <person name="Faurdal D."/>
            <person name="Vuksanovic O."/>
            <person name="Mourched A.-S."/>
            <person name="Charusanti P."/>
            <person name="Shaw S."/>
            <person name="Blin K."/>
            <person name="Weber T."/>
        </authorList>
    </citation>
    <scope>NUCLEOTIDE SEQUENCE [LARGE SCALE GENOMIC DNA]</scope>
    <source>
        <strain evidence="4 6">NBC 01809</strain>
    </source>
</reference>
<dbReference type="InterPro" id="IPR001242">
    <property type="entry name" value="Condensation_dom"/>
</dbReference>
<protein>
    <submittedName>
        <fullName evidence="3">Amino acid adenylation domain-containing protein</fullName>
    </submittedName>
    <submittedName>
        <fullName evidence="4">Non-ribosomal peptide synthetase</fullName>
    </submittedName>
</protein>
<dbReference type="InterPro" id="IPR023213">
    <property type="entry name" value="CAT-like_dom_sf"/>
</dbReference>
<evidence type="ECO:0000313" key="3">
    <source>
        <dbReference type="EMBL" id="SCL73443.1"/>
    </source>
</evidence>
<dbReference type="SUPFAM" id="SSF52777">
    <property type="entry name" value="CoA-dependent acyltransferases"/>
    <property type="match status" value="2"/>
</dbReference>
<name>A0A1C6W4I2_9ACTN</name>
<dbReference type="GO" id="GO:0043041">
    <property type="term" value="P:amino acid activation for nonribosomal peptide biosynthetic process"/>
    <property type="evidence" value="ECO:0007669"/>
    <property type="project" value="TreeGrafter"/>
</dbReference>
<evidence type="ECO:0000256" key="1">
    <source>
        <dbReference type="ARBA" id="ARBA00001957"/>
    </source>
</evidence>
<dbReference type="Gene3D" id="3.30.300.30">
    <property type="match status" value="1"/>
</dbReference>
<accession>A0A1C6W4I2</accession>
<dbReference type="PANTHER" id="PTHR45527:SF1">
    <property type="entry name" value="FATTY ACID SYNTHASE"/>
    <property type="match status" value="1"/>
</dbReference>
<dbReference type="GO" id="GO:0003824">
    <property type="term" value="F:catalytic activity"/>
    <property type="evidence" value="ECO:0007669"/>
    <property type="project" value="InterPro"/>
</dbReference>
<dbReference type="Pfam" id="PF00501">
    <property type="entry name" value="AMP-binding"/>
    <property type="match status" value="1"/>
</dbReference>
<dbReference type="PROSITE" id="PS00455">
    <property type="entry name" value="AMP_BINDING"/>
    <property type="match status" value="1"/>
</dbReference>
<dbReference type="EMBL" id="CP109071">
    <property type="protein sequence ID" value="WSA32577.1"/>
    <property type="molecule type" value="Genomic_DNA"/>
</dbReference>
<dbReference type="GO" id="GO:0005737">
    <property type="term" value="C:cytoplasm"/>
    <property type="evidence" value="ECO:0007669"/>
    <property type="project" value="TreeGrafter"/>
</dbReference>
<dbReference type="Gene3D" id="3.40.50.12780">
    <property type="entry name" value="N-terminal domain of ligase-like"/>
    <property type="match status" value="1"/>
</dbReference>
<dbReference type="GO" id="GO:0008610">
    <property type="term" value="P:lipid biosynthetic process"/>
    <property type="evidence" value="ECO:0007669"/>
    <property type="project" value="UniProtKB-ARBA"/>
</dbReference>
<evidence type="ECO:0000259" key="2">
    <source>
        <dbReference type="PROSITE" id="PS50075"/>
    </source>
</evidence>
<reference evidence="3 5" key="1">
    <citation type="submission" date="2016-06" db="EMBL/GenBank/DDBJ databases">
        <authorList>
            <person name="Kjaerup R.B."/>
            <person name="Dalgaard T.S."/>
            <person name="Juul-Madsen H.R."/>
        </authorList>
    </citation>
    <scope>NUCLEOTIDE SEQUENCE [LARGE SCALE GENOMIC DNA]</scope>
    <source>
        <strain evidence="3 5">DSM 43363</strain>
    </source>
</reference>
<dbReference type="Proteomes" id="UP000199343">
    <property type="component" value="Unassembled WGS sequence"/>
</dbReference>
<dbReference type="PANTHER" id="PTHR45527">
    <property type="entry name" value="NONRIBOSOMAL PEPTIDE SYNTHETASE"/>
    <property type="match status" value="1"/>
</dbReference>
<dbReference type="RefSeq" id="WP_091631998.1">
    <property type="nucleotide sequence ID" value="NZ_CP109071.1"/>
</dbReference>
<gene>
    <name evidence="3" type="ORF">GA0070608_5727</name>
    <name evidence="4" type="ORF">OIE14_00265</name>
</gene>
<dbReference type="STRING" id="47871.GA0070608_5727"/>
<dbReference type="InterPro" id="IPR009081">
    <property type="entry name" value="PP-bd_ACP"/>
</dbReference>
<dbReference type="CDD" id="cd05930">
    <property type="entry name" value="A_NRPS"/>
    <property type="match status" value="1"/>
</dbReference>
<dbReference type="InterPro" id="IPR036736">
    <property type="entry name" value="ACP-like_sf"/>
</dbReference>
<dbReference type="Gene3D" id="1.10.1200.10">
    <property type="entry name" value="ACP-like"/>
    <property type="match status" value="1"/>
</dbReference>
<dbReference type="SUPFAM" id="SSF47336">
    <property type="entry name" value="ACP-like"/>
    <property type="match status" value="1"/>
</dbReference>
<dbReference type="Gene3D" id="3.30.559.30">
    <property type="entry name" value="Nonribosomal peptide synthetase, condensation domain"/>
    <property type="match status" value="1"/>
</dbReference>
<dbReference type="Proteomes" id="UP001334804">
    <property type="component" value="Chromosome"/>
</dbReference>
<evidence type="ECO:0000313" key="6">
    <source>
        <dbReference type="Proteomes" id="UP001334804"/>
    </source>
</evidence>
<proteinExistence type="predicted"/>
<dbReference type="Pfam" id="PF00668">
    <property type="entry name" value="Condensation"/>
    <property type="match status" value="1"/>
</dbReference>
<dbReference type="AlphaFoldDB" id="A0A1C6W4I2"/>
<dbReference type="InterPro" id="IPR020845">
    <property type="entry name" value="AMP-binding_CS"/>
</dbReference>
<keyword evidence="6" id="KW-1185">Reference proteome</keyword>
<dbReference type="InterPro" id="IPR000873">
    <property type="entry name" value="AMP-dep_synth/lig_dom"/>
</dbReference>
<dbReference type="Pfam" id="PF00550">
    <property type="entry name" value="PP-binding"/>
    <property type="match status" value="1"/>
</dbReference>
<dbReference type="InterPro" id="IPR042099">
    <property type="entry name" value="ANL_N_sf"/>
</dbReference>
<dbReference type="NCBIfam" id="TIGR01733">
    <property type="entry name" value="AA-adenyl-dom"/>
    <property type="match status" value="1"/>
</dbReference>
<feature type="domain" description="Carrier" evidence="2">
    <location>
        <begin position="988"/>
        <end position="1063"/>
    </location>
</feature>
<comment type="cofactor">
    <cofactor evidence="1">
        <name>pantetheine 4'-phosphate</name>
        <dbReference type="ChEBI" id="CHEBI:47942"/>
    </cofactor>
</comment>
<dbReference type="InterPro" id="IPR045851">
    <property type="entry name" value="AMP-bd_C_sf"/>
</dbReference>
<dbReference type="InterPro" id="IPR010071">
    <property type="entry name" value="AA_adenyl_dom"/>
</dbReference>
<evidence type="ECO:0000313" key="5">
    <source>
        <dbReference type="Proteomes" id="UP000199343"/>
    </source>
</evidence>
<sequence length="1082" mass="116641">MLKNTVASSTADPALLPITDSQKGLLVVDSRVPTPEIYNQIMQFDLDPRLSDKAIDHALAVLVTVQPALRQVFGHLPRMHSRLTPPPEPGHVPFERVDVPPDEYAAAVEALARRLGQRPFDLAAGPAYRFGYIRATDGSAVAILLCGHHIVGDGVSMGPIIRDLESALTSKLTTEDLEALREARESAFRGELEAQNRASGSPETAQHVKEWAEQLQGVPPLVLNPRPGRPEETGFSGARLSWLLSEREASDLQEACKRLSVTPFVLLSAVYGAVLARHGGVSTVLIGSPLSARRTVRSYDLCGFFVNTLPVTVDVDWSRTVDEHIAETVRDAVDYCRARVAVTLNQLVAAVGQDRTSNRNPLFSCMLAMQDTFDGKSTGAVVGVREPGNGTAKFDLWLGATKVESRWLLELEYDRHLISEAIADALLASLRTALRRTLKDGSRPLADLFTDWINDGDPPCAAAGLADAGRPALAPAPACGLAEWIEQAARRTPDAIAVEEPLRNLTYGELLAATERTAEGLARQGVIPRQVVGLSLDGLCDAVIAMLAILRCGATYLPLDTGLPWERLAHMVDQAGCRLIVGHGLNLPGTRTTSLAELSVPGDGPRASGGSADSAVYLMFTSGSSGVPKGVVMGHRPLLNLAAWQISAMEHDATTRFLQYAPLGFDVSFQEIIPTLASGGTVVSRVPADRRDFPALIRRIEETRVSHLFIPVAALRSFVQAVRRASAHFPGLRRVCVSGEQLLVDDEIRRFFVDHPECVLVNLYGPTETNAATVHEMRGDAAWWPAHAPIGRPLPGVAAYVVDETGHLAPVGVPGELYLGGVSAADGYLDAERTVVSFLPDRFSGDDTSRMYRTGDQVVRDADGTLIFLGRRDSQTKIRGYRVELGEIEAVANTVAGVRQSVAVARGLGADRELVLFLVAEPGATPDHGELQARISAALPSYMSPSWAFDIDRIPMSRTGKTDRDALAALADRLIAEKKTNAATTTVEYASDLERGLAAIWSSILGIDGIVRDRSLIKYGAHSLNIFTAFGEIQEEYGATVPVAEFFRSPTIATLAELVWASLAEDAQHARDVDVAEDEAQA</sequence>
<dbReference type="Gene3D" id="3.30.559.10">
    <property type="entry name" value="Chloramphenicol acetyltransferase-like domain"/>
    <property type="match status" value="1"/>
</dbReference>
<dbReference type="GO" id="GO:0044550">
    <property type="term" value="P:secondary metabolite biosynthetic process"/>
    <property type="evidence" value="ECO:0007669"/>
    <property type="project" value="TreeGrafter"/>
</dbReference>
<dbReference type="OrthoDB" id="2472181at2"/>
<organism evidence="3 5">
    <name type="scientific">Micromonospora peucetia</name>
    <dbReference type="NCBI Taxonomy" id="47871"/>
    <lineage>
        <taxon>Bacteria</taxon>
        <taxon>Bacillati</taxon>
        <taxon>Actinomycetota</taxon>
        <taxon>Actinomycetes</taxon>
        <taxon>Micromonosporales</taxon>
        <taxon>Micromonosporaceae</taxon>
        <taxon>Micromonospora</taxon>
    </lineage>
</organism>
<dbReference type="SUPFAM" id="SSF56801">
    <property type="entry name" value="Acetyl-CoA synthetase-like"/>
    <property type="match status" value="1"/>
</dbReference>
<dbReference type="GO" id="GO:0031177">
    <property type="term" value="F:phosphopantetheine binding"/>
    <property type="evidence" value="ECO:0007669"/>
    <property type="project" value="TreeGrafter"/>
</dbReference>
<dbReference type="PROSITE" id="PS50075">
    <property type="entry name" value="CARRIER"/>
    <property type="match status" value="1"/>
</dbReference>